<accession>A0ABW3NCR1</accession>
<proteinExistence type="predicted"/>
<gene>
    <name evidence="2" type="ORF">ACFQ1Q_12610</name>
</gene>
<dbReference type="EMBL" id="JBHTJL010000016">
    <property type="protein sequence ID" value="MFD1064091.1"/>
    <property type="molecule type" value="Genomic_DNA"/>
</dbReference>
<dbReference type="Proteomes" id="UP001597013">
    <property type="component" value="Unassembled WGS sequence"/>
</dbReference>
<reference evidence="3" key="1">
    <citation type="journal article" date="2019" name="Int. J. Syst. Evol. Microbiol.">
        <title>The Global Catalogue of Microorganisms (GCM) 10K type strain sequencing project: providing services to taxonomists for standard genome sequencing and annotation.</title>
        <authorList>
            <consortium name="The Broad Institute Genomics Platform"/>
            <consortium name="The Broad Institute Genome Sequencing Center for Infectious Disease"/>
            <person name="Wu L."/>
            <person name="Ma J."/>
        </authorList>
    </citation>
    <scope>NUCLEOTIDE SEQUENCE [LARGE SCALE GENOMIC DNA]</scope>
    <source>
        <strain evidence="3">CCUG 62215</strain>
    </source>
</reference>
<keyword evidence="1" id="KW-0732">Signal</keyword>
<sequence>MKILTLCLFFSIGCFAQKADDITFSWDENRPLTWEDFQGKPVKNTDAAALTASGISFGFSIGKTGNKITEFTADVECLFYPEESWYKPNEADAHILKHEQLHFNITELHARKFRKHISELQPSRHLQNQLNKIYKAISQASYEMQQQYDEETNHSINKEKQAEWQSFITEQLKRYEAFKTQ</sequence>
<dbReference type="RefSeq" id="WP_386132089.1">
    <property type="nucleotide sequence ID" value="NZ_JBHTJL010000016.1"/>
</dbReference>
<feature type="signal peptide" evidence="1">
    <location>
        <begin position="1"/>
        <end position="19"/>
    </location>
</feature>
<organism evidence="2 3">
    <name type="scientific">Winogradskyella litorisediminis</name>
    <dbReference type="NCBI Taxonomy" id="1156618"/>
    <lineage>
        <taxon>Bacteria</taxon>
        <taxon>Pseudomonadati</taxon>
        <taxon>Bacteroidota</taxon>
        <taxon>Flavobacteriia</taxon>
        <taxon>Flavobacteriales</taxon>
        <taxon>Flavobacteriaceae</taxon>
        <taxon>Winogradskyella</taxon>
    </lineage>
</organism>
<keyword evidence="3" id="KW-1185">Reference proteome</keyword>
<comment type="caution">
    <text evidence="2">The sequence shown here is derived from an EMBL/GenBank/DDBJ whole genome shotgun (WGS) entry which is preliminary data.</text>
</comment>
<evidence type="ECO:0000256" key="1">
    <source>
        <dbReference type="SAM" id="SignalP"/>
    </source>
</evidence>
<dbReference type="Pfam" id="PF06037">
    <property type="entry name" value="DUF922"/>
    <property type="match status" value="1"/>
</dbReference>
<feature type="chain" id="PRO_5046518811" evidence="1">
    <location>
        <begin position="20"/>
        <end position="181"/>
    </location>
</feature>
<evidence type="ECO:0000313" key="2">
    <source>
        <dbReference type="EMBL" id="MFD1064091.1"/>
    </source>
</evidence>
<name>A0ABW3NCR1_9FLAO</name>
<evidence type="ECO:0000313" key="3">
    <source>
        <dbReference type="Proteomes" id="UP001597013"/>
    </source>
</evidence>
<protein>
    <submittedName>
        <fullName evidence="2">DUF922 domain-containing protein</fullName>
    </submittedName>
</protein>
<dbReference type="InterPro" id="IPR010321">
    <property type="entry name" value="DUF922"/>
</dbReference>